<dbReference type="InterPro" id="IPR041168">
    <property type="entry name" value="LodA_N"/>
</dbReference>
<protein>
    <recommendedName>
        <fullName evidence="6">L-lysine 6-oxidase</fullName>
    </recommendedName>
</protein>
<feature type="domain" description="L-lysine epsilon oxidase C-terminal" evidence="3">
    <location>
        <begin position="373"/>
        <end position="524"/>
    </location>
</feature>
<evidence type="ECO:0000259" key="2">
    <source>
        <dbReference type="Pfam" id="PF17990"/>
    </source>
</evidence>
<feature type="region of interest" description="Disordered" evidence="1">
    <location>
        <begin position="673"/>
        <end position="694"/>
    </location>
</feature>
<dbReference type="InterPro" id="IPR041173">
    <property type="entry name" value="LodA_C"/>
</dbReference>
<dbReference type="AlphaFoldDB" id="A0A1Q2GVP6"/>
<name>A0A1Q2GVP6_9GAMM</name>
<evidence type="ECO:0000313" key="5">
    <source>
        <dbReference type="Proteomes" id="UP000188243"/>
    </source>
</evidence>
<dbReference type="CDD" id="cd14732">
    <property type="entry name" value="LodA"/>
    <property type="match status" value="1"/>
</dbReference>
<dbReference type="RefSeq" id="WP_077535879.1">
    <property type="nucleotide sequence ID" value="NZ_CP019628.1"/>
</dbReference>
<dbReference type="Pfam" id="PF17990">
    <property type="entry name" value="LodA_N"/>
    <property type="match status" value="1"/>
</dbReference>
<evidence type="ECO:0008006" key="6">
    <source>
        <dbReference type="Google" id="ProtNLM"/>
    </source>
</evidence>
<dbReference type="GO" id="GO:1900191">
    <property type="term" value="P:negative regulation of single-species biofilm formation"/>
    <property type="evidence" value="ECO:0007669"/>
    <property type="project" value="InterPro"/>
</dbReference>
<organism evidence="4 5">
    <name type="scientific">Pseudoalteromonas aliena</name>
    <dbReference type="NCBI Taxonomy" id="247523"/>
    <lineage>
        <taxon>Bacteria</taxon>
        <taxon>Pseudomonadati</taxon>
        <taxon>Pseudomonadota</taxon>
        <taxon>Gammaproteobacteria</taxon>
        <taxon>Alteromonadales</taxon>
        <taxon>Pseudoalteromonadaceae</taxon>
        <taxon>Pseudoalteromonas</taxon>
    </lineage>
</organism>
<dbReference type="GO" id="GO:0033736">
    <property type="term" value="F:L-lysine 6-oxidase activity"/>
    <property type="evidence" value="ECO:0007669"/>
    <property type="project" value="InterPro"/>
</dbReference>
<dbReference type="Proteomes" id="UP000188243">
    <property type="component" value="Chromosome"/>
</dbReference>
<proteinExistence type="predicted"/>
<gene>
    <name evidence="4" type="ORF">B0W48_04805</name>
</gene>
<dbReference type="STRING" id="247523.B0W48_04805"/>
<dbReference type="GO" id="GO:0031640">
    <property type="term" value="P:killing of cells of another organism"/>
    <property type="evidence" value="ECO:0007669"/>
    <property type="project" value="InterPro"/>
</dbReference>
<sequence>MNYSLHPSVGVARLGNSEGQFYLAPDKIGGLPFEADEWGNKIDSPVSNFKDSKGQIRRQGQPFKIIDEDNNELTLTNDNVKAITWTVHIANKKAAWYEFNELQGNLLLGDDNSYHSRGTPLRNAAETNRHSLIIDPGPRTIFGANAKATFDKTGAPNNYPVSFPPPPCQGTEIKSLGDILTDNEGRLIVIGGYGSAGGNEPLESYGGADTWHDDTADGTVYCTITFNDGKELKLSAWIIIGSPDFAPEIVNISNLSDTMFDVAIREQNLCSEMYSNGEFQPSYQANYYRDIEPIVQRISRYQWVSNVQSMSAFVSNIFDFKDNSQENKANRQAYFKYFRRPVDLATVQQTPPFEQTNQQLFEHGAEGHLPLMPMNSGSNSVSNAEDNIVDKFLTLTQTQYFLLSQWASGNFSNEKPPSTASALDSFGVFHADQGSAGNCVGLPMCPGIEVTWSLQNPVVYAAPYVIKDQSMGNGFPSGLTPDRDECEGGGCQPGDLTKRMACPWQADFFNCTVQNVNFTEPTINKVNEGTEENPHMVPLAPSYYSYWWPPQSPWDVLTNQLDDQSATHLPAGQQVNYARGINSFVQMVENWSALGFIRNQNAQEPNFPFFTETERNHQLFAYKDVPVSDITGNLQDNGTDIPVFYIPEDVKSHLSSGCSKAKALLKGLEEKMSKPITAKPAGRSVPRSGTRTRR</sequence>
<dbReference type="InterPro" id="IPR033797">
    <property type="entry name" value="LodA"/>
</dbReference>
<reference evidence="4 5" key="1">
    <citation type="submission" date="2017-02" db="EMBL/GenBank/DDBJ databases">
        <title>Complete genome sequence of the cold-active Pseudoalteromonas aliena strain EH1 isolated from Arctic seawater.</title>
        <authorList>
            <person name="Kim E."/>
            <person name="Heo E."/>
            <person name="Kim H."/>
            <person name="Kim D."/>
        </authorList>
    </citation>
    <scope>NUCLEOTIDE SEQUENCE [LARGE SCALE GENOMIC DNA]</scope>
    <source>
        <strain evidence="4 5">EH1</strain>
    </source>
</reference>
<evidence type="ECO:0000259" key="3">
    <source>
        <dbReference type="Pfam" id="PF18417"/>
    </source>
</evidence>
<dbReference type="Pfam" id="PF18417">
    <property type="entry name" value="LodA_C"/>
    <property type="match status" value="1"/>
</dbReference>
<evidence type="ECO:0000256" key="1">
    <source>
        <dbReference type="SAM" id="MobiDB-lite"/>
    </source>
</evidence>
<feature type="domain" description="L-Lysine epsilon oxidase N-terminal" evidence="2">
    <location>
        <begin position="6"/>
        <end position="240"/>
    </location>
</feature>
<evidence type="ECO:0000313" key="4">
    <source>
        <dbReference type="EMBL" id="AQP99184.1"/>
    </source>
</evidence>
<dbReference type="EMBL" id="CP019628">
    <property type="protein sequence ID" value="AQP99184.1"/>
    <property type="molecule type" value="Genomic_DNA"/>
</dbReference>
<dbReference type="NCBIfam" id="NF038172">
    <property type="entry name" value="Lys_ox_CTQ_LodA"/>
    <property type="match status" value="1"/>
</dbReference>
<accession>A0A1Q2GVP6</accession>
<dbReference type="KEGG" id="paln:B0W48_04805"/>